<protein>
    <submittedName>
        <fullName evidence="5">Type IV leader peptidase family protein</fullName>
    </submittedName>
</protein>
<keyword evidence="7" id="KW-1185">Reference proteome</keyword>
<evidence type="ECO:0000256" key="2">
    <source>
        <dbReference type="SAM" id="Phobius"/>
    </source>
</evidence>
<reference evidence="5 6" key="1">
    <citation type="submission" date="2017-03" db="EMBL/GenBank/DDBJ databases">
        <authorList>
            <person name="Afonso C.L."/>
            <person name="Miller P.J."/>
            <person name="Scott M.A."/>
            <person name="Spackman E."/>
            <person name="Goraichik I."/>
            <person name="Dimitrov K.M."/>
            <person name="Suarez D.L."/>
            <person name="Swayne D.E."/>
        </authorList>
    </citation>
    <scope>NUCLEOTIDE SEQUENCE [LARGE SCALE GENOMIC DNA]</scope>
    <source>
        <strain evidence="5 6">CECT 8367</strain>
    </source>
</reference>
<evidence type="ECO:0000259" key="3">
    <source>
        <dbReference type="Pfam" id="PF01478"/>
    </source>
</evidence>
<keyword evidence="2" id="KW-0472">Membrane</keyword>
<dbReference type="EMBL" id="PYGB01000002">
    <property type="protein sequence ID" value="PSK87916.1"/>
    <property type="molecule type" value="Genomic_DNA"/>
</dbReference>
<keyword evidence="2" id="KW-1133">Transmembrane helix</keyword>
<proteinExistence type="inferred from homology"/>
<dbReference type="Proteomes" id="UP000240624">
    <property type="component" value="Unassembled WGS sequence"/>
</dbReference>
<dbReference type="OrthoDB" id="9789291at2"/>
<feature type="transmembrane region" description="Helical" evidence="2">
    <location>
        <begin position="29"/>
        <end position="47"/>
    </location>
</feature>
<evidence type="ECO:0000313" key="6">
    <source>
        <dbReference type="Proteomes" id="UP000193495"/>
    </source>
</evidence>
<keyword evidence="2" id="KW-0812">Transmembrane</keyword>
<feature type="transmembrane region" description="Helical" evidence="2">
    <location>
        <begin position="59"/>
        <end position="75"/>
    </location>
</feature>
<evidence type="ECO:0000256" key="1">
    <source>
        <dbReference type="ARBA" id="ARBA00005801"/>
    </source>
</evidence>
<dbReference type="Pfam" id="PF01478">
    <property type="entry name" value="Peptidase_A24"/>
    <property type="match status" value="1"/>
</dbReference>
<comment type="similarity">
    <text evidence="1">Belongs to the peptidase A24 family.</text>
</comment>
<dbReference type="Proteomes" id="UP000193495">
    <property type="component" value="Unassembled WGS sequence"/>
</dbReference>
<reference evidence="4 7" key="2">
    <citation type="submission" date="2018-03" db="EMBL/GenBank/DDBJ databases">
        <title>Genomic Encyclopedia of Archaeal and Bacterial Type Strains, Phase II (KMG-II): from individual species to whole genera.</title>
        <authorList>
            <person name="Goeker M."/>
        </authorList>
    </citation>
    <scope>NUCLEOTIDE SEQUENCE [LARGE SCALE GENOMIC DNA]</scope>
    <source>
        <strain evidence="4 7">DSM 29956</strain>
    </source>
</reference>
<accession>A0A1X6Z050</accession>
<feature type="transmembrane region" description="Helical" evidence="2">
    <location>
        <begin position="123"/>
        <end position="145"/>
    </location>
</feature>
<feature type="domain" description="Prepilin type IV endopeptidase peptidase" evidence="3">
    <location>
        <begin position="41"/>
        <end position="145"/>
    </location>
</feature>
<dbReference type="AlphaFoldDB" id="A0A1X6Z050"/>
<sequence>MTVPALLAVPALAFAYAAGFLIISASASAGLEALLAAGLSLPLIWLSLTDLRRFEIPDGAVLIIAVGGVAFQYFVHPHRWFVELGAAVALMALLWTVGYCLYQRGGREALGIGDAKLIGAGALWTGFADIWLALFLACIGGIIAALASKPFGVSGAPREIPFGPFLAYAIYLVFLLQISSVSWY</sequence>
<feature type="transmembrane region" description="Helical" evidence="2">
    <location>
        <begin position="81"/>
        <end position="102"/>
    </location>
</feature>
<dbReference type="Gene3D" id="1.20.120.1220">
    <property type="match status" value="1"/>
</dbReference>
<dbReference type="PANTHER" id="PTHR30487">
    <property type="entry name" value="TYPE 4 PREPILIN-LIKE PROTEINS LEADER PEPTIDE-PROCESSING ENZYME"/>
    <property type="match status" value="1"/>
</dbReference>
<dbReference type="EMBL" id="FWFY01000003">
    <property type="protein sequence ID" value="SLN36244.1"/>
    <property type="molecule type" value="Genomic_DNA"/>
</dbReference>
<evidence type="ECO:0000313" key="5">
    <source>
        <dbReference type="EMBL" id="SLN36244.1"/>
    </source>
</evidence>
<organism evidence="5 6">
    <name type="scientific">Limimaricola soesokkakensis</name>
    <dbReference type="NCBI Taxonomy" id="1343159"/>
    <lineage>
        <taxon>Bacteria</taxon>
        <taxon>Pseudomonadati</taxon>
        <taxon>Pseudomonadota</taxon>
        <taxon>Alphaproteobacteria</taxon>
        <taxon>Rhodobacterales</taxon>
        <taxon>Paracoccaceae</taxon>
        <taxon>Limimaricola</taxon>
    </lineage>
</organism>
<dbReference type="RefSeq" id="WP_085895829.1">
    <property type="nucleotide sequence ID" value="NZ_FWFY01000003.1"/>
</dbReference>
<gene>
    <name evidence="4" type="ORF">CLV79_102408</name>
    <name evidence="5" type="ORF">LOS8367_01490</name>
</gene>
<dbReference type="GO" id="GO:0004190">
    <property type="term" value="F:aspartic-type endopeptidase activity"/>
    <property type="evidence" value="ECO:0007669"/>
    <property type="project" value="InterPro"/>
</dbReference>
<feature type="transmembrane region" description="Helical" evidence="2">
    <location>
        <begin position="165"/>
        <end position="183"/>
    </location>
</feature>
<name>A0A1X6Z050_9RHOB</name>
<dbReference type="InterPro" id="IPR000045">
    <property type="entry name" value="Prepilin_IV_endopep_pep"/>
</dbReference>
<dbReference type="InterPro" id="IPR050882">
    <property type="entry name" value="Prepilin_peptidase/N-MTase"/>
</dbReference>
<dbReference type="PANTHER" id="PTHR30487:SF0">
    <property type="entry name" value="PREPILIN LEADER PEPTIDASE_N-METHYLTRANSFERASE-RELATED"/>
    <property type="match status" value="1"/>
</dbReference>
<dbReference type="GO" id="GO:0005886">
    <property type="term" value="C:plasma membrane"/>
    <property type="evidence" value="ECO:0007669"/>
    <property type="project" value="TreeGrafter"/>
</dbReference>
<dbReference type="GO" id="GO:0006465">
    <property type="term" value="P:signal peptide processing"/>
    <property type="evidence" value="ECO:0007669"/>
    <property type="project" value="TreeGrafter"/>
</dbReference>
<evidence type="ECO:0000313" key="7">
    <source>
        <dbReference type="Proteomes" id="UP000240624"/>
    </source>
</evidence>
<evidence type="ECO:0000313" key="4">
    <source>
        <dbReference type="EMBL" id="PSK87916.1"/>
    </source>
</evidence>